<feature type="compositionally biased region" description="Basic and acidic residues" evidence="1">
    <location>
        <begin position="98"/>
        <end position="113"/>
    </location>
</feature>
<accession>A0A645HDY1</accession>
<comment type="caution">
    <text evidence="2">The sequence shown here is derived from an EMBL/GenBank/DDBJ whole genome shotgun (WGS) entry which is preliminary data.</text>
</comment>
<sequence>MLENPCLAVYVDKRRANLHDGNCGYLDLHSQFPFFPMAGCFPSSGRFFFIFLRSPLDIRAFSHHNIAKKYLFLISTFGTKECLDGGYTVCGNARIRARPDAEASGERDPENADRPGIGRRGPGQLRDGPAGDEGTGDGGIHPADPWFRHLS</sequence>
<reference evidence="2" key="1">
    <citation type="submission" date="2019-08" db="EMBL/GenBank/DDBJ databases">
        <authorList>
            <person name="Kucharzyk K."/>
            <person name="Murdoch R.W."/>
            <person name="Higgins S."/>
            <person name="Loffler F."/>
        </authorList>
    </citation>
    <scope>NUCLEOTIDE SEQUENCE</scope>
</reference>
<gene>
    <name evidence="2" type="ORF">SDC9_184442</name>
</gene>
<evidence type="ECO:0000313" key="2">
    <source>
        <dbReference type="EMBL" id="MPN36930.1"/>
    </source>
</evidence>
<organism evidence="2">
    <name type="scientific">bioreactor metagenome</name>
    <dbReference type="NCBI Taxonomy" id="1076179"/>
    <lineage>
        <taxon>unclassified sequences</taxon>
        <taxon>metagenomes</taxon>
        <taxon>ecological metagenomes</taxon>
    </lineage>
</organism>
<name>A0A645HDY1_9ZZZZ</name>
<proteinExistence type="predicted"/>
<protein>
    <submittedName>
        <fullName evidence="2">Uncharacterized protein</fullName>
    </submittedName>
</protein>
<dbReference type="AlphaFoldDB" id="A0A645HDY1"/>
<feature type="region of interest" description="Disordered" evidence="1">
    <location>
        <begin position="98"/>
        <end position="151"/>
    </location>
</feature>
<dbReference type="EMBL" id="VSSQ01091346">
    <property type="protein sequence ID" value="MPN36930.1"/>
    <property type="molecule type" value="Genomic_DNA"/>
</dbReference>
<evidence type="ECO:0000256" key="1">
    <source>
        <dbReference type="SAM" id="MobiDB-lite"/>
    </source>
</evidence>